<feature type="domain" description="Metallo-beta-lactamase" evidence="1">
    <location>
        <begin position="17"/>
        <end position="203"/>
    </location>
</feature>
<dbReference type="OrthoDB" id="2273115at2"/>
<organism evidence="2 3">
    <name type="scientific">Kibdelosporangium phytohabitans</name>
    <dbReference type="NCBI Taxonomy" id="860235"/>
    <lineage>
        <taxon>Bacteria</taxon>
        <taxon>Bacillati</taxon>
        <taxon>Actinomycetota</taxon>
        <taxon>Actinomycetes</taxon>
        <taxon>Pseudonocardiales</taxon>
        <taxon>Pseudonocardiaceae</taxon>
        <taxon>Kibdelosporangium</taxon>
    </lineage>
</organism>
<dbReference type="STRING" id="860235.AOZ06_11330"/>
<evidence type="ECO:0000259" key="1">
    <source>
        <dbReference type="SMART" id="SM00849"/>
    </source>
</evidence>
<dbReference type="Proteomes" id="UP000063699">
    <property type="component" value="Chromosome"/>
</dbReference>
<dbReference type="InterPro" id="IPR036866">
    <property type="entry name" value="RibonucZ/Hydroxyglut_hydro"/>
</dbReference>
<accession>A0A0N9HV41</accession>
<sequence length="227" mass="24778">MIEVAAGVFAIRHEELDLTTGLVVGDDECLVVDTPGDHVQGAALARAIRQVTPKPWQVVYTHNHFDHWYGTGPLLPCEVWANENFRFDPGERTTWAQRYRDDGKPGLATAIAESELVTPTRTFAREAGIELGGRKVVLRHFGPAHSFCDTVIEVPDTRTVFAGDLVEHPHYIGDSFGDGDVTRWPAALEALLALDPVAVVPGHGDPVDAKFVAGQREVLIAGWPSAR</sequence>
<dbReference type="CDD" id="cd16282">
    <property type="entry name" value="metallo-hydrolase-like_MBL-fold"/>
    <property type="match status" value="1"/>
</dbReference>
<dbReference type="SMART" id="SM00849">
    <property type="entry name" value="Lactamase_B"/>
    <property type="match status" value="1"/>
</dbReference>
<dbReference type="Gene3D" id="3.60.15.10">
    <property type="entry name" value="Ribonuclease Z/Hydroxyacylglutathione hydrolase-like"/>
    <property type="match status" value="1"/>
</dbReference>
<gene>
    <name evidence="2" type="ORF">AOZ06_11330</name>
</gene>
<keyword evidence="3" id="KW-1185">Reference proteome</keyword>
<dbReference type="Pfam" id="PF00753">
    <property type="entry name" value="Lactamase_B"/>
    <property type="match status" value="1"/>
</dbReference>
<name>A0A0N9HV41_9PSEU</name>
<dbReference type="RefSeq" id="WP_054289400.1">
    <property type="nucleotide sequence ID" value="NZ_CP012752.1"/>
</dbReference>
<proteinExistence type="predicted"/>
<dbReference type="AlphaFoldDB" id="A0A0N9HV41"/>
<dbReference type="EMBL" id="CP012752">
    <property type="protein sequence ID" value="ALG07432.1"/>
    <property type="molecule type" value="Genomic_DNA"/>
</dbReference>
<protein>
    <recommendedName>
        <fullName evidence="1">Metallo-beta-lactamase domain-containing protein</fullName>
    </recommendedName>
</protein>
<evidence type="ECO:0000313" key="3">
    <source>
        <dbReference type="Proteomes" id="UP000063699"/>
    </source>
</evidence>
<dbReference type="InterPro" id="IPR001279">
    <property type="entry name" value="Metallo-B-lactamas"/>
</dbReference>
<reference evidence="2 3" key="1">
    <citation type="submission" date="2015-07" db="EMBL/GenBank/DDBJ databases">
        <title>Genome sequencing of Kibdelosporangium phytohabitans.</title>
        <authorList>
            <person name="Qin S."/>
            <person name="Xing K."/>
        </authorList>
    </citation>
    <scope>NUCLEOTIDE SEQUENCE [LARGE SCALE GENOMIC DNA]</scope>
    <source>
        <strain evidence="2 3">KLBMP1111</strain>
    </source>
</reference>
<dbReference type="PANTHER" id="PTHR42951:SF4">
    <property type="entry name" value="ACYL-COENZYME A THIOESTERASE MBLAC2"/>
    <property type="match status" value="1"/>
</dbReference>
<dbReference type="SUPFAM" id="SSF56281">
    <property type="entry name" value="Metallo-hydrolase/oxidoreductase"/>
    <property type="match status" value="1"/>
</dbReference>
<dbReference type="PANTHER" id="PTHR42951">
    <property type="entry name" value="METALLO-BETA-LACTAMASE DOMAIN-CONTAINING"/>
    <property type="match status" value="1"/>
</dbReference>
<evidence type="ECO:0000313" key="2">
    <source>
        <dbReference type="EMBL" id="ALG07432.1"/>
    </source>
</evidence>
<dbReference type="InterPro" id="IPR050855">
    <property type="entry name" value="NDM-1-like"/>
</dbReference>
<dbReference type="KEGG" id="kphy:AOZ06_11330"/>